<accession>A0AC60NVK6</accession>
<dbReference type="Proteomes" id="UP000805193">
    <property type="component" value="Unassembled WGS sequence"/>
</dbReference>
<protein>
    <submittedName>
        <fullName evidence="1">Uncharacterized protein</fullName>
    </submittedName>
</protein>
<dbReference type="EMBL" id="JABSTQ010011464">
    <property type="protein sequence ID" value="KAG0411061.1"/>
    <property type="molecule type" value="Genomic_DNA"/>
</dbReference>
<keyword evidence="2" id="KW-1185">Reference proteome</keyword>
<sequence>MESESLAERILQDLGNVFKKEPLVKEFDVVPVSNSSCNRSPVVCVDGHLALGSWCVPHVYGYAYSRLVEARNNIVRHEKESILGWSRLVILINPDVQLAWNVRKELFLCKQTSFQEELQFSQLVLTRKPKCSEVFSHRRWLMEHNLRGFSSDRANVILQEELKVCLQAADRYRCNYYAWTYRIWLMDRFVHGNPLMLESEMQQTRDWVRSHVSDCSGFHYRQYLLRRVGSVPLLSRELSLCEELCLLHPGHEAIWAHRRFCLWHLHPLPSSNGVGETQAKRARNSASSHWTPRDEEAFLARAKGGGEEVASSPPFALQKWKEVGAMSQDLDLWDPLSEEFNSPSFNCYNEGPGVNLPLGGLPSFATDGKVKQKTRTLCIKNVPVDLTEEELDEIRRKVEAERAKSEVVTAPCQPSAGGGVVSAPAVGRSLPAPAQFTLEDLKDAKAELGLGSRLHRSGSASSSSSSGDSFKTTCEFPGGSSSDATLEDEVLVIRGSGDGEVTRFFQRREGKGRCLFCEGSSDSMGLVPYTGLLVGKCGESYDEDSSSSSESDDRECPSQQLTVAEASDGILVSRSHPSDQTQARVGADASPGLETSTGIKPTTEPEAPKSVHLEPATLPLGEQVEVIISHATNPLELFLQQSSSQTALEHLQAELQKHCGTSDAGHDLGEGAVCAALFPEDNQWYRARVTGRRNAQCTVYFVDYGNSATVAASNTRPLPAGCTFLAEQAVRCGLHGVKPPASGSGTWSDSAILELATMLTGRLLAKAVELSDGVHKVELCRNGGQDLAGILVSKGLAESAISPAVAPRTRGLDPVRLQAVLNPQAKSKQQPQPDPQPKPQLNQRFRVSSILELVKPGEELTLQVMVSRNNEVWVLVMHPEGALELASLEQELNEQCPKMARGSSYTFANGDYVASKSLEDGRWYRARVTSTNPACRWVRYIDYGNDELNTSVVPLDEKQLKVAAMSARLEVGDCTGPSLGSSLTFVVESSAGGGVLCGKLVCDDGRRSLGSATLSPWDCGLATAAVGTAAWVGSTTSAGSTVCKSEGADSAVKPVTKTGAKLAAEVAPVKKLVVASPVSLCSEARVLHLPQCKLPSTKRPMIPIWKTEKLLYLQRCDLQRDLQAMMAELNSWVQRTPHNTPDQLSVGDYVCALYSGDKTWYRGQVLSERSEEGAYAVSFVDYGNSETVPAASLRPLPPRFAEWPVFAVAVVPRGVNLAHPRLEEVLTERPFAAVEVGSNGGAPLVRLVRKDGSCIGDLLSAMAGAEEPSKTSKKAFEERSLPPGRIPATVTHVSTANGCFYFQQSSLASSLATLTKELNASVETAPAISPSALSVGDVLCARYAADGLWYRATLVGLSDDSNASLKVHFVDLGNTENVGRADVRALPERFRNTSSFANCVLLCGVKAVGKECAEELTGAKVSVEVVDGSCHPPKASLFANGVCLNELIE</sequence>
<organism evidence="1 2">
    <name type="scientific">Ixodes persulcatus</name>
    <name type="common">Taiga tick</name>
    <dbReference type="NCBI Taxonomy" id="34615"/>
    <lineage>
        <taxon>Eukaryota</taxon>
        <taxon>Metazoa</taxon>
        <taxon>Ecdysozoa</taxon>
        <taxon>Arthropoda</taxon>
        <taxon>Chelicerata</taxon>
        <taxon>Arachnida</taxon>
        <taxon>Acari</taxon>
        <taxon>Parasitiformes</taxon>
        <taxon>Ixodida</taxon>
        <taxon>Ixodoidea</taxon>
        <taxon>Ixodidae</taxon>
        <taxon>Ixodinae</taxon>
        <taxon>Ixodes</taxon>
    </lineage>
</organism>
<gene>
    <name evidence="1" type="ORF">HPB47_011804</name>
</gene>
<evidence type="ECO:0000313" key="2">
    <source>
        <dbReference type="Proteomes" id="UP000805193"/>
    </source>
</evidence>
<evidence type="ECO:0000313" key="1">
    <source>
        <dbReference type="EMBL" id="KAG0411061.1"/>
    </source>
</evidence>
<name>A0AC60NVK6_IXOPE</name>
<reference evidence="1 2" key="1">
    <citation type="journal article" date="2020" name="Cell">
        <title>Large-Scale Comparative Analyses of Tick Genomes Elucidate Their Genetic Diversity and Vector Capacities.</title>
        <authorList>
            <consortium name="Tick Genome and Microbiome Consortium (TIGMIC)"/>
            <person name="Jia N."/>
            <person name="Wang J."/>
            <person name="Shi W."/>
            <person name="Du L."/>
            <person name="Sun Y."/>
            <person name="Zhan W."/>
            <person name="Jiang J.F."/>
            <person name="Wang Q."/>
            <person name="Zhang B."/>
            <person name="Ji P."/>
            <person name="Bell-Sakyi L."/>
            <person name="Cui X.M."/>
            <person name="Yuan T.T."/>
            <person name="Jiang B.G."/>
            <person name="Yang W.F."/>
            <person name="Lam T.T."/>
            <person name="Chang Q.C."/>
            <person name="Ding S.J."/>
            <person name="Wang X.J."/>
            <person name="Zhu J.G."/>
            <person name="Ruan X.D."/>
            <person name="Zhao L."/>
            <person name="Wei J.T."/>
            <person name="Ye R.Z."/>
            <person name="Que T.C."/>
            <person name="Du C.H."/>
            <person name="Zhou Y.H."/>
            <person name="Cheng J.X."/>
            <person name="Dai P.F."/>
            <person name="Guo W.B."/>
            <person name="Han X.H."/>
            <person name="Huang E.J."/>
            <person name="Li L.F."/>
            <person name="Wei W."/>
            <person name="Gao Y.C."/>
            <person name="Liu J.Z."/>
            <person name="Shao H.Z."/>
            <person name="Wang X."/>
            <person name="Wang C.C."/>
            <person name="Yang T.C."/>
            <person name="Huo Q.B."/>
            <person name="Li W."/>
            <person name="Chen H.Y."/>
            <person name="Chen S.E."/>
            <person name="Zhou L.G."/>
            <person name="Ni X.B."/>
            <person name="Tian J.H."/>
            <person name="Sheng Y."/>
            <person name="Liu T."/>
            <person name="Pan Y.S."/>
            <person name="Xia L.Y."/>
            <person name="Li J."/>
            <person name="Zhao F."/>
            <person name="Cao W.C."/>
        </authorList>
    </citation>
    <scope>NUCLEOTIDE SEQUENCE [LARGE SCALE GENOMIC DNA]</scope>
    <source>
        <strain evidence="1">Iper-2018</strain>
    </source>
</reference>
<comment type="caution">
    <text evidence="1">The sequence shown here is derived from an EMBL/GenBank/DDBJ whole genome shotgun (WGS) entry which is preliminary data.</text>
</comment>
<proteinExistence type="predicted"/>